<organism evidence="3 4">
    <name type="scientific">Zygosaccharomyces bailii (strain CLIB 213 / ATCC 58445 / CBS 680 / BCRC 21525 / NBRC 1098 / NCYC 1416 / NRRL Y-2227)</name>
    <dbReference type="NCBI Taxonomy" id="1333698"/>
    <lineage>
        <taxon>Eukaryota</taxon>
        <taxon>Fungi</taxon>
        <taxon>Dikarya</taxon>
        <taxon>Ascomycota</taxon>
        <taxon>Saccharomycotina</taxon>
        <taxon>Saccharomycetes</taxon>
        <taxon>Saccharomycetales</taxon>
        <taxon>Saccharomycetaceae</taxon>
        <taxon>Zygosaccharomyces</taxon>
    </lineage>
</organism>
<proteinExistence type="predicted"/>
<dbReference type="Gene3D" id="2.130.10.130">
    <property type="entry name" value="Integrin alpha, N-terminal"/>
    <property type="match status" value="1"/>
</dbReference>
<evidence type="ECO:0000256" key="1">
    <source>
        <dbReference type="SAM" id="SignalP"/>
    </source>
</evidence>
<dbReference type="EMBL" id="HG316454">
    <property type="protein sequence ID" value="CDF87402.1"/>
    <property type="molecule type" value="Genomic_DNA"/>
</dbReference>
<evidence type="ECO:0000313" key="4">
    <source>
        <dbReference type="Proteomes" id="UP000019375"/>
    </source>
</evidence>
<dbReference type="InterPro" id="IPR013519">
    <property type="entry name" value="Int_alpha_beta-p"/>
</dbReference>
<keyword evidence="1" id="KW-0732">Signal</keyword>
<dbReference type="Proteomes" id="UP000019375">
    <property type="component" value="Unassembled WGS sequence"/>
</dbReference>
<reference evidence="4" key="1">
    <citation type="journal article" date="2013" name="Genome Announc.">
        <title>Genome sequence of the food spoilage yeast Zygosaccharomyces bailii CLIB 213(T).</title>
        <authorList>
            <person name="Galeote V."/>
            <person name="Bigey F."/>
            <person name="Devillers H."/>
            <person name="Neuveglise C."/>
            <person name="Dequin S."/>
        </authorList>
    </citation>
    <scope>NUCLEOTIDE SEQUENCE [LARGE SCALE GENOMIC DNA]</scope>
    <source>
        <strain evidence="4">CLIB 213 / ATCC 58445 / CBS 680 / CCRC 21525 / NBRC 1098 / NCYC 1416 / NRRL Y-2227</strain>
    </source>
</reference>
<dbReference type="GO" id="GO:0004621">
    <property type="term" value="F:glycosylphosphatidylinositol phospholipase D activity"/>
    <property type="evidence" value="ECO:0007669"/>
    <property type="project" value="TreeGrafter"/>
</dbReference>
<dbReference type="Pfam" id="PF00882">
    <property type="entry name" value="Zn_dep_PLPC"/>
    <property type="match status" value="1"/>
</dbReference>
<name>A0A8J2T4N0_ZYGB2</name>
<dbReference type="OrthoDB" id="5317514at2759"/>
<dbReference type="AlphaFoldDB" id="A0A8J2T4N0"/>
<accession>A0A8J2T4N0</accession>
<dbReference type="PANTHER" id="PTHR23221">
    <property type="entry name" value="GLYCOSYLPHOSPHATIDYLINOSITOL PHOSPHOLIPASE D"/>
    <property type="match status" value="1"/>
</dbReference>
<feature type="chain" id="PRO_5035318805" evidence="1">
    <location>
        <begin position="22"/>
        <end position="731"/>
    </location>
</feature>
<evidence type="ECO:0000313" key="3">
    <source>
        <dbReference type="EMBL" id="CDF87402.1"/>
    </source>
</evidence>
<keyword evidence="4" id="KW-1185">Reference proteome</keyword>
<dbReference type="SMART" id="SM00191">
    <property type="entry name" value="Int_alpha"/>
    <property type="match status" value="1"/>
</dbReference>
<dbReference type="InterPro" id="IPR028994">
    <property type="entry name" value="Integrin_alpha_N"/>
</dbReference>
<protein>
    <submittedName>
        <fullName evidence="3">BN860_05556g1_1</fullName>
    </submittedName>
</protein>
<dbReference type="GO" id="GO:0031012">
    <property type="term" value="C:extracellular matrix"/>
    <property type="evidence" value="ECO:0007669"/>
    <property type="project" value="TreeGrafter"/>
</dbReference>
<evidence type="ECO:0000259" key="2">
    <source>
        <dbReference type="Pfam" id="PF00882"/>
    </source>
</evidence>
<sequence length="731" mass="82041">MTCHYGWLLLVVLLHVWQVHGAGVNIHLIYLARVTSDLNKEYEPWLRAGTYFPDALYSCKPNKAWHDFAEAAHWPQFLLRAINLWHEKYENDLISEESLRLRNFLVGIFVHQVVDSSWHSLVDGYRSHGLLKVLAQTEFDGHTNEAHTFLDFMGDFIGLGNIDRKPNIEDMMFFTGVEWSLPKEDDMLDLMKCAGADSVNITYADLKVCMQTGFSGFVGELFSFLEHRHQILNTAYKISPRAREMIQDHWIGGEFNLIALLQNCLPTLNNLLDSTDKPNAVEGIQLCGNLPLASNSRSFTSTTVTLRRGQRDRFIEISTGHALSNFGSNMAIGKFKDDDQVYLAIGAPLENSQGSIYLISWDKVSNRVAFELETTSEPVTAMLGSDIHAFQLDGEDCLLISEPGTNSIYFYRAGLMVLKMLVTSGDESNQMKLTNVFYDECNLPGLLISSAYYGKYETGCLIIISGKDSAPLLQTSGEPRTATLSEISHIKLEGGSWSKHYQHFGSAVEWSPSYLYVACQSLGLVLVYSSSALNSDSRAIFVLKEKEVLTADEEFLCNSQIIASQVHGMFGKVICSFEHQGKRYVAISQHIFSVIFIYQETATSLKFYLKLKLPTQFASTPYSVGFGTDVTYSRQLEALYASSPGAFNGKGAIWRITMNEIVKTSETWRIGILLINRKHLIADNRDSNQKGICNFGRNILLGPNDRLVIGAPQYNYGNLQENQLTGMVFIL</sequence>
<dbReference type="InterPro" id="IPR029002">
    <property type="entry name" value="PLPC/GPLD1"/>
</dbReference>
<gene>
    <name evidence="3" type="ORF">BN860_05556g</name>
</gene>
<feature type="domain" description="Phospholipase C/D" evidence="2">
    <location>
        <begin position="27"/>
        <end position="166"/>
    </location>
</feature>
<dbReference type="PANTHER" id="PTHR23221:SF7">
    <property type="entry name" value="PHOSPHATIDYLINOSITOL-GLYCAN-SPECIFIC PHOSPHOLIPASE D"/>
    <property type="match status" value="1"/>
</dbReference>
<feature type="signal peptide" evidence="1">
    <location>
        <begin position="1"/>
        <end position="21"/>
    </location>
</feature>